<sequence>MGPSSGEGADANLESRSRRQTGGTHAAEFGMSLSLFFTPLFLAAVSKGLPTFQKASTFLNGRVHQVEYTCSILKSFVLNLGKIYSFKMKMRTCEKEDFDRKTTLIHYVFSEIKRERQE</sequence>
<comment type="caution">
    <text evidence="2">The sequence shown here is derived from an EMBL/GenBank/DDBJ whole genome shotgun (WGS) entry which is preliminary data.</text>
</comment>
<protein>
    <submittedName>
        <fullName evidence="2">Uncharacterized protein</fullName>
    </submittedName>
</protein>
<dbReference type="AlphaFoldDB" id="A0A212CX39"/>
<reference evidence="2 3" key="1">
    <citation type="journal article" date="2018" name="Mol. Genet. Genomics">
        <title>The red deer Cervus elaphus genome CerEla1.0: sequencing, annotating, genes, and chromosomes.</title>
        <authorList>
            <person name="Bana N.A."/>
            <person name="Nyiri A."/>
            <person name="Nagy J."/>
            <person name="Frank K."/>
            <person name="Nagy T."/>
            <person name="Steger V."/>
            <person name="Schiller M."/>
            <person name="Lakatos P."/>
            <person name="Sugar L."/>
            <person name="Horn P."/>
            <person name="Barta E."/>
            <person name="Orosz L."/>
        </authorList>
    </citation>
    <scope>NUCLEOTIDE SEQUENCE [LARGE SCALE GENOMIC DNA]</scope>
    <source>
        <strain evidence="2">Hungarian</strain>
    </source>
</reference>
<evidence type="ECO:0000313" key="3">
    <source>
        <dbReference type="Proteomes" id="UP000242450"/>
    </source>
</evidence>
<dbReference type="EMBL" id="MKHE01000011">
    <property type="protein sequence ID" value="OWK10545.1"/>
    <property type="molecule type" value="Genomic_DNA"/>
</dbReference>
<proteinExistence type="predicted"/>
<name>A0A212CX39_CEREH</name>
<gene>
    <name evidence="2" type="ORF">Celaphus_00005697</name>
</gene>
<evidence type="ECO:0000256" key="1">
    <source>
        <dbReference type="SAM" id="MobiDB-lite"/>
    </source>
</evidence>
<accession>A0A212CX39</accession>
<evidence type="ECO:0000313" key="2">
    <source>
        <dbReference type="EMBL" id="OWK10545.1"/>
    </source>
</evidence>
<organism evidence="2 3">
    <name type="scientific">Cervus elaphus hippelaphus</name>
    <name type="common">European red deer</name>
    <dbReference type="NCBI Taxonomy" id="46360"/>
    <lineage>
        <taxon>Eukaryota</taxon>
        <taxon>Metazoa</taxon>
        <taxon>Chordata</taxon>
        <taxon>Craniata</taxon>
        <taxon>Vertebrata</taxon>
        <taxon>Euteleostomi</taxon>
        <taxon>Mammalia</taxon>
        <taxon>Eutheria</taxon>
        <taxon>Laurasiatheria</taxon>
        <taxon>Artiodactyla</taxon>
        <taxon>Ruminantia</taxon>
        <taxon>Pecora</taxon>
        <taxon>Cervidae</taxon>
        <taxon>Cervinae</taxon>
        <taxon>Cervus</taxon>
    </lineage>
</organism>
<feature type="region of interest" description="Disordered" evidence="1">
    <location>
        <begin position="1"/>
        <end position="23"/>
    </location>
</feature>
<keyword evidence="3" id="KW-1185">Reference proteome</keyword>
<dbReference type="Proteomes" id="UP000242450">
    <property type="component" value="Chromosome 11"/>
</dbReference>